<dbReference type="RefSeq" id="WP_139616111.1">
    <property type="nucleotide sequence ID" value="NZ_CP040763.1"/>
</dbReference>
<dbReference type="InterPro" id="IPR050407">
    <property type="entry name" value="Geranylgeranyl_reductase"/>
</dbReference>
<protein>
    <submittedName>
        <fullName evidence="2">Electron transfer flavoprotein</fullName>
    </submittedName>
</protein>
<accession>A0A4Y5SS81</accession>
<dbReference type="KEGG" id="plia:E4191_19785"/>
<name>A0A4Y5SS81_9RHOB</name>
<dbReference type="GO" id="GO:0071949">
    <property type="term" value="F:FAD binding"/>
    <property type="evidence" value="ECO:0007669"/>
    <property type="project" value="InterPro"/>
</dbReference>
<dbReference type="AlphaFoldDB" id="A0A4Y5SS81"/>
<evidence type="ECO:0000259" key="1">
    <source>
        <dbReference type="Pfam" id="PF01494"/>
    </source>
</evidence>
<proteinExistence type="predicted"/>
<evidence type="ECO:0000313" key="2">
    <source>
        <dbReference type="EMBL" id="QDA36360.1"/>
    </source>
</evidence>
<organism evidence="2 3">
    <name type="scientific">Paracoccus liaowanqingii</name>
    <dbReference type="NCBI Taxonomy" id="2560053"/>
    <lineage>
        <taxon>Bacteria</taxon>
        <taxon>Pseudomonadati</taxon>
        <taxon>Pseudomonadota</taxon>
        <taxon>Alphaproteobacteria</taxon>
        <taxon>Rhodobacterales</taxon>
        <taxon>Paracoccaceae</taxon>
        <taxon>Paracoccus</taxon>
    </lineage>
</organism>
<dbReference type="Pfam" id="PF01494">
    <property type="entry name" value="FAD_binding_3"/>
    <property type="match status" value="1"/>
</dbReference>
<dbReference type="Gene3D" id="3.50.50.60">
    <property type="entry name" value="FAD/NAD(P)-binding domain"/>
    <property type="match status" value="1"/>
</dbReference>
<dbReference type="PANTHER" id="PTHR42685:SF22">
    <property type="entry name" value="CONDITIONED MEDIUM FACTOR RECEPTOR 1"/>
    <property type="match status" value="1"/>
</dbReference>
<dbReference type="InterPro" id="IPR002938">
    <property type="entry name" value="FAD-bd"/>
</dbReference>
<reference evidence="3" key="1">
    <citation type="submission" date="2019-05" db="EMBL/GenBank/DDBJ databases">
        <title>Tamlana fucoidanivorans sp. nov., isolated from the surface of algae collected from Fujian province in China.</title>
        <authorList>
            <person name="Li J."/>
        </authorList>
    </citation>
    <scope>NUCLEOTIDE SEQUENCE [LARGE SCALE GENOMIC DNA]</scope>
    <source>
        <strain evidence="3">2251</strain>
        <plasmid evidence="3">unnamed4</plasmid>
    </source>
</reference>
<keyword evidence="2" id="KW-0614">Plasmid</keyword>
<evidence type="ECO:0000313" key="3">
    <source>
        <dbReference type="Proteomes" id="UP000296374"/>
    </source>
</evidence>
<dbReference type="PANTHER" id="PTHR42685">
    <property type="entry name" value="GERANYLGERANYL DIPHOSPHATE REDUCTASE"/>
    <property type="match status" value="1"/>
</dbReference>
<dbReference type="InterPro" id="IPR036188">
    <property type="entry name" value="FAD/NAD-bd_sf"/>
</dbReference>
<dbReference type="SUPFAM" id="SSF51905">
    <property type="entry name" value="FAD/NAD(P)-binding domain"/>
    <property type="match status" value="1"/>
</dbReference>
<gene>
    <name evidence="2" type="ORF">E4191_19785</name>
</gene>
<feature type="domain" description="FAD-binding" evidence="1">
    <location>
        <begin position="5"/>
        <end position="138"/>
    </location>
</feature>
<dbReference type="EMBL" id="CP040763">
    <property type="protein sequence ID" value="QDA36360.1"/>
    <property type="molecule type" value="Genomic_DNA"/>
</dbReference>
<sequence length="370" mass="40058">MTPTYDAVVVGGGPAGASLARSLGDAGHSVLLLERSQGPHQKVCGEFLSHEAIFYLKRMGVDPGKLGAVPISSVALIRHRAVACAALPFPAVSLSRFHLDEALLGLAADAGVDIRRGSQVRAVRQDRGAWQVEVDDRQITARDVFMANGKHDLRGWKRPPGRQSDLIGFKQRFRLEPDRVRDLAGRVELHLFPGGYCGLEPVEGDIANMSLLIRKSRFARFGSWDLLWDHLMATGPILRERLQDATALAEKPLSISALPYGFVRPHSDGAWYLGDQAAVIPSFAGNGISMALHSADLAARCYAAGGSSDDFQHAFARDVRRPVGRATLLSRLLVRPGAQAVLSTAARYLPQAMRGVAAATRLPNVPQDHF</sequence>
<dbReference type="Proteomes" id="UP000296374">
    <property type="component" value="Plasmid unnamed4"/>
</dbReference>
<geneLocation type="plasmid" evidence="2 3">
    <name>unnamed4</name>
</geneLocation>